<feature type="transmembrane region" description="Helical" evidence="2">
    <location>
        <begin position="163"/>
        <end position="185"/>
    </location>
</feature>
<protein>
    <submittedName>
        <fullName evidence="3">Uncharacterized protein</fullName>
    </submittedName>
</protein>
<dbReference type="AlphaFoldDB" id="A0A2T0A019"/>
<comment type="caution">
    <text evidence="3">The sequence shown here is derived from an EMBL/GenBank/DDBJ whole genome shotgun (WGS) entry which is preliminary data.</text>
</comment>
<reference evidence="3 4" key="1">
    <citation type="journal article" date="2018" name="Elife">
        <title>Functional genomics of lipid metabolism in the oleaginous yeast Rhodosporidium toruloides.</title>
        <authorList>
            <person name="Coradetti S.T."/>
            <person name="Pinel D."/>
            <person name="Geiselman G."/>
            <person name="Ito M."/>
            <person name="Mondo S."/>
            <person name="Reilly M.C."/>
            <person name="Cheng Y.F."/>
            <person name="Bauer S."/>
            <person name="Grigoriev I."/>
            <person name="Gladden J.M."/>
            <person name="Simmons B.A."/>
            <person name="Brem R."/>
            <person name="Arkin A.P."/>
            <person name="Skerker J.M."/>
        </authorList>
    </citation>
    <scope>NUCLEOTIDE SEQUENCE [LARGE SCALE GENOMIC DNA]</scope>
    <source>
        <strain evidence="3 4">NBRC 0880</strain>
    </source>
</reference>
<feature type="transmembrane region" description="Helical" evidence="2">
    <location>
        <begin position="58"/>
        <end position="84"/>
    </location>
</feature>
<feature type="compositionally biased region" description="Basic residues" evidence="1">
    <location>
        <begin position="217"/>
        <end position="229"/>
    </location>
</feature>
<gene>
    <name evidence="3" type="ORF">AAT19DRAFT_10202</name>
</gene>
<evidence type="ECO:0000256" key="1">
    <source>
        <dbReference type="SAM" id="MobiDB-lite"/>
    </source>
</evidence>
<feature type="transmembrane region" description="Helical" evidence="2">
    <location>
        <begin position="21"/>
        <end position="46"/>
    </location>
</feature>
<keyword evidence="2" id="KW-0472">Membrane</keyword>
<sequence length="271" mass="30470">MARRSHSKGDKISSHRKDSNLRHTLYVAAPFAAASSSFLLAFLTAWLQAQSKDLLPDYVTMVCVTSAVLAVGAGIASIWAGYMLHKGTNYHDRHYDDDVDTIKHKHPFKAWHRMLVLGLHAATFLSECCYLYMLISTSLVGDKKEYCVTLSQATSLADCDHPIYPVLILVLLVCITASMAVLLFIATRSAKNDFRENAEEHARLQGVDLDDVERGRSKSRNRSKSRGRSANRSTSRARQRDDYDDDDQDDDTDQDDGYDDTRKKRAGAAYW</sequence>
<evidence type="ECO:0000256" key="2">
    <source>
        <dbReference type="SAM" id="Phobius"/>
    </source>
</evidence>
<organism evidence="3 4">
    <name type="scientific">Rhodotorula toruloides</name>
    <name type="common">Yeast</name>
    <name type="synonym">Rhodosporidium toruloides</name>
    <dbReference type="NCBI Taxonomy" id="5286"/>
    <lineage>
        <taxon>Eukaryota</taxon>
        <taxon>Fungi</taxon>
        <taxon>Dikarya</taxon>
        <taxon>Basidiomycota</taxon>
        <taxon>Pucciniomycotina</taxon>
        <taxon>Microbotryomycetes</taxon>
        <taxon>Sporidiobolales</taxon>
        <taxon>Sporidiobolaceae</taxon>
        <taxon>Rhodotorula</taxon>
    </lineage>
</organism>
<name>A0A2T0A019_RHOTO</name>
<proteinExistence type="predicted"/>
<feature type="region of interest" description="Disordered" evidence="1">
    <location>
        <begin position="209"/>
        <end position="271"/>
    </location>
</feature>
<evidence type="ECO:0000313" key="3">
    <source>
        <dbReference type="EMBL" id="PRQ71344.1"/>
    </source>
</evidence>
<evidence type="ECO:0000313" key="4">
    <source>
        <dbReference type="Proteomes" id="UP000239560"/>
    </source>
</evidence>
<dbReference type="EMBL" id="LCTV02000012">
    <property type="protein sequence ID" value="PRQ71344.1"/>
    <property type="molecule type" value="Genomic_DNA"/>
</dbReference>
<feature type="compositionally biased region" description="Acidic residues" evidence="1">
    <location>
        <begin position="242"/>
        <end position="258"/>
    </location>
</feature>
<feature type="transmembrane region" description="Helical" evidence="2">
    <location>
        <begin position="114"/>
        <end position="135"/>
    </location>
</feature>
<dbReference type="Proteomes" id="UP000239560">
    <property type="component" value="Unassembled WGS sequence"/>
</dbReference>
<keyword evidence="2" id="KW-0812">Transmembrane</keyword>
<accession>A0A2T0A019</accession>
<keyword evidence="2" id="KW-1133">Transmembrane helix</keyword>
<dbReference type="OrthoDB" id="2529124at2759"/>